<accession>A0A433RND4</accession>
<organism evidence="2 4">
    <name type="scientific">Candidatus Kurthia intestinigallinarum</name>
    <dbReference type="NCBI Taxonomy" id="1562256"/>
    <lineage>
        <taxon>Bacteria</taxon>
        <taxon>Bacillati</taxon>
        <taxon>Bacillota</taxon>
        <taxon>Bacilli</taxon>
        <taxon>Bacillales</taxon>
        <taxon>Caryophanaceae</taxon>
        <taxon>Kurthia</taxon>
    </lineage>
</organism>
<dbReference type="EMBL" id="JTFC01000152">
    <property type="protein sequence ID" value="RUS50413.1"/>
    <property type="molecule type" value="Genomic_DNA"/>
</dbReference>
<evidence type="ECO:0000313" key="4">
    <source>
        <dbReference type="Proteomes" id="UP000288623"/>
    </source>
</evidence>
<name>A0A433RND4_9BACL</name>
<dbReference type="Proteomes" id="UP000288623">
    <property type="component" value="Unassembled WGS sequence"/>
</dbReference>
<dbReference type="EMBL" id="JTFC01000233">
    <property type="protein sequence ID" value="RUS49290.1"/>
    <property type="molecule type" value="Genomic_DNA"/>
</dbReference>
<proteinExistence type="predicted"/>
<feature type="coiled-coil region" evidence="1">
    <location>
        <begin position="1"/>
        <end position="31"/>
    </location>
</feature>
<gene>
    <name evidence="3" type="ORF">QI30_19320</name>
    <name evidence="2" type="ORF">QI30_20195</name>
</gene>
<keyword evidence="4" id="KW-1185">Reference proteome</keyword>
<comment type="caution">
    <text evidence="2">The sequence shown here is derived from an EMBL/GenBank/DDBJ whole genome shotgun (WGS) entry which is preliminary data.</text>
</comment>
<reference evidence="2 4" key="1">
    <citation type="submission" date="2014-11" db="EMBL/GenBank/DDBJ databases">
        <title>Genome sequence and analysis of novel Kurthia sp.</title>
        <authorList>
            <person name="Lawson J.N."/>
            <person name="Gonzalez J.E."/>
            <person name="Rinauldi L."/>
            <person name="Xuan Z."/>
            <person name="Firman A."/>
            <person name="Shaddox L."/>
            <person name="Trudeau A."/>
            <person name="Shah S."/>
            <person name="Reiman D."/>
        </authorList>
    </citation>
    <scope>NUCLEOTIDE SEQUENCE [LARGE SCALE GENOMIC DNA]</scope>
    <source>
        <strain evidence="2 4">3B1D</strain>
    </source>
</reference>
<protein>
    <submittedName>
        <fullName evidence="2">Uncharacterized protein</fullName>
    </submittedName>
</protein>
<dbReference type="AlphaFoldDB" id="A0A433RND4"/>
<dbReference type="RefSeq" id="WP_126992112.1">
    <property type="nucleotide sequence ID" value="NZ_JTFC01000152.1"/>
</dbReference>
<keyword evidence="1" id="KW-0175">Coiled coil</keyword>
<evidence type="ECO:0000313" key="3">
    <source>
        <dbReference type="EMBL" id="RUS50413.1"/>
    </source>
</evidence>
<dbReference type="OrthoDB" id="9912236at2"/>
<evidence type="ECO:0000256" key="1">
    <source>
        <dbReference type="SAM" id="Coils"/>
    </source>
</evidence>
<evidence type="ECO:0000313" key="2">
    <source>
        <dbReference type="EMBL" id="RUS49290.1"/>
    </source>
</evidence>
<sequence length="76" mass="8946">MNEIRKKLDKLEEMKEQIRQEKEKMNAHIGRQLLAKLNIQHEELSKKQLDDLVDTLATLYQDYNTPKAAPDQSHDS</sequence>